<dbReference type="EMBL" id="WTPW01000032">
    <property type="protein sequence ID" value="KAF0556688.1"/>
    <property type="molecule type" value="Genomic_DNA"/>
</dbReference>
<comment type="caution">
    <text evidence="8">The sequence shown here is derived from an EMBL/GenBank/DDBJ whole genome shotgun (WGS) entry which is preliminary data.</text>
</comment>
<keyword evidence="3 6" id="KW-0732">Signal</keyword>
<evidence type="ECO:0000256" key="5">
    <source>
        <dbReference type="ARBA" id="ARBA00023277"/>
    </source>
</evidence>
<feature type="signal peptide" evidence="6">
    <location>
        <begin position="1"/>
        <end position="25"/>
    </location>
</feature>
<evidence type="ECO:0000313" key="8">
    <source>
        <dbReference type="EMBL" id="KAF0556688.1"/>
    </source>
</evidence>
<dbReference type="GO" id="GO:0005975">
    <property type="term" value="P:carbohydrate metabolic process"/>
    <property type="evidence" value="ECO:0007669"/>
    <property type="project" value="InterPro"/>
</dbReference>
<feature type="chain" id="PRO_5034381238" evidence="6">
    <location>
        <begin position="26"/>
        <end position="247"/>
    </location>
</feature>
<dbReference type="GO" id="GO:0016810">
    <property type="term" value="F:hydrolase activity, acting on carbon-nitrogen (but not peptide) bonds"/>
    <property type="evidence" value="ECO:0007669"/>
    <property type="project" value="InterPro"/>
</dbReference>
<sequence>MQIKLIFQFLIVFIHQLLLSPMTLTQDSGSGFITNCSKPGIVVLTFDDGSGQYTNSLLQLKKLKLHFFVLGTSVEQYPEILNKIFKERHQIGVHTYTHPHLNDLTYEQQKEEIVKANDAIYKIIGVIPNYMRPPFGECDDECGKLMKSLDLIITQWTIDFYDWHYQAASYQEGRTKTLNNILGYLSLSNPKIDSFILLQHYFYKYSVDIVPEIVEAFEKKGYTFETVAECLVESYKNKNEDGKMTKK</sequence>
<dbReference type="OrthoDB" id="407355at2759"/>
<feature type="domain" description="NodB homology" evidence="7">
    <location>
        <begin position="40"/>
        <end position="225"/>
    </location>
</feature>
<evidence type="ECO:0000256" key="4">
    <source>
        <dbReference type="ARBA" id="ARBA00022801"/>
    </source>
</evidence>
<dbReference type="GO" id="GO:0046872">
    <property type="term" value="F:metal ion binding"/>
    <property type="evidence" value="ECO:0007669"/>
    <property type="project" value="UniProtKB-KW"/>
</dbReference>
<protein>
    <submittedName>
        <fullName evidence="8">Glycoside hydrolase/deacetylase</fullName>
    </submittedName>
</protein>
<comment type="cofactor">
    <cofactor evidence="1">
        <name>Co(2+)</name>
        <dbReference type="ChEBI" id="CHEBI:48828"/>
    </cofactor>
</comment>
<evidence type="ECO:0000259" key="7">
    <source>
        <dbReference type="PROSITE" id="PS51677"/>
    </source>
</evidence>
<evidence type="ECO:0000313" key="9">
    <source>
        <dbReference type="Proteomes" id="UP000439903"/>
    </source>
</evidence>
<keyword evidence="4 8" id="KW-0378">Hydrolase</keyword>
<keyword evidence="5" id="KW-0119">Carbohydrate metabolism</keyword>
<keyword evidence="2" id="KW-0479">Metal-binding</keyword>
<organism evidence="8 9">
    <name type="scientific">Gigaspora margarita</name>
    <dbReference type="NCBI Taxonomy" id="4874"/>
    <lineage>
        <taxon>Eukaryota</taxon>
        <taxon>Fungi</taxon>
        <taxon>Fungi incertae sedis</taxon>
        <taxon>Mucoromycota</taxon>
        <taxon>Glomeromycotina</taxon>
        <taxon>Glomeromycetes</taxon>
        <taxon>Diversisporales</taxon>
        <taxon>Gigasporaceae</taxon>
        <taxon>Gigaspora</taxon>
    </lineage>
</organism>
<dbReference type="Pfam" id="PF01522">
    <property type="entry name" value="Polysacc_deac_1"/>
    <property type="match status" value="1"/>
</dbReference>
<reference evidence="8 9" key="1">
    <citation type="journal article" date="2019" name="Environ. Microbiol.">
        <title>At the nexus of three kingdoms: the genome of the mycorrhizal fungus Gigaspora margarita provides insights into plant, endobacterial and fungal interactions.</title>
        <authorList>
            <person name="Venice F."/>
            <person name="Ghignone S."/>
            <person name="Salvioli di Fossalunga A."/>
            <person name="Amselem J."/>
            <person name="Novero M."/>
            <person name="Xianan X."/>
            <person name="Sedzielewska Toro K."/>
            <person name="Morin E."/>
            <person name="Lipzen A."/>
            <person name="Grigoriev I.V."/>
            <person name="Henrissat B."/>
            <person name="Martin F.M."/>
            <person name="Bonfante P."/>
        </authorList>
    </citation>
    <scope>NUCLEOTIDE SEQUENCE [LARGE SCALE GENOMIC DNA]</scope>
    <source>
        <strain evidence="8 9">BEG34</strain>
    </source>
</reference>
<dbReference type="AlphaFoldDB" id="A0A8H4B3D6"/>
<accession>A0A8H4B3D6</accession>
<dbReference type="PANTHER" id="PTHR46471">
    <property type="entry name" value="CHITIN DEACETYLASE"/>
    <property type="match status" value="1"/>
</dbReference>
<keyword evidence="9" id="KW-1185">Reference proteome</keyword>
<gene>
    <name evidence="8" type="ORF">F8M41_015045</name>
</gene>
<evidence type="ECO:0000256" key="2">
    <source>
        <dbReference type="ARBA" id="ARBA00022723"/>
    </source>
</evidence>
<evidence type="ECO:0000256" key="1">
    <source>
        <dbReference type="ARBA" id="ARBA00001941"/>
    </source>
</evidence>
<dbReference type="InterPro" id="IPR002509">
    <property type="entry name" value="NODB_dom"/>
</dbReference>
<name>A0A8H4B3D6_GIGMA</name>
<dbReference type="PANTHER" id="PTHR46471:SF2">
    <property type="entry name" value="CHITIN DEACETYLASE-RELATED"/>
    <property type="match status" value="1"/>
</dbReference>
<proteinExistence type="predicted"/>
<dbReference type="Gene3D" id="3.20.20.370">
    <property type="entry name" value="Glycoside hydrolase/deacetylase"/>
    <property type="match status" value="1"/>
</dbReference>
<evidence type="ECO:0000256" key="6">
    <source>
        <dbReference type="SAM" id="SignalP"/>
    </source>
</evidence>
<dbReference type="Proteomes" id="UP000439903">
    <property type="component" value="Unassembled WGS sequence"/>
</dbReference>
<evidence type="ECO:0000256" key="3">
    <source>
        <dbReference type="ARBA" id="ARBA00022729"/>
    </source>
</evidence>
<dbReference type="PROSITE" id="PS51677">
    <property type="entry name" value="NODB"/>
    <property type="match status" value="1"/>
</dbReference>
<dbReference type="InterPro" id="IPR011330">
    <property type="entry name" value="Glyco_hydro/deAcase_b/a-brl"/>
</dbReference>
<dbReference type="SUPFAM" id="SSF88713">
    <property type="entry name" value="Glycoside hydrolase/deacetylase"/>
    <property type="match status" value="1"/>
</dbReference>